<name>A0A6P3ZV54_ZIZJJ</name>
<dbReference type="PROSITE" id="PS51450">
    <property type="entry name" value="LRR"/>
    <property type="match status" value="1"/>
</dbReference>
<dbReference type="GO" id="GO:0004674">
    <property type="term" value="F:protein serine/threonine kinase activity"/>
    <property type="evidence" value="ECO:0007669"/>
    <property type="project" value="UniProtKB-KW"/>
</dbReference>
<organism evidence="19 20">
    <name type="scientific">Ziziphus jujuba</name>
    <name type="common">Chinese jujube</name>
    <name type="synonym">Ziziphus sativa</name>
    <dbReference type="NCBI Taxonomy" id="326968"/>
    <lineage>
        <taxon>Eukaryota</taxon>
        <taxon>Viridiplantae</taxon>
        <taxon>Streptophyta</taxon>
        <taxon>Embryophyta</taxon>
        <taxon>Tracheophyta</taxon>
        <taxon>Spermatophyta</taxon>
        <taxon>Magnoliopsida</taxon>
        <taxon>eudicotyledons</taxon>
        <taxon>Gunneridae</taxon>
        <taxon>Pentapetalae</taxon>
        <taxon>rosids</taxon>
        <taxon>fabids</taxon>
        <taxon>Rosales</taxon>
        <taxon>Rhamnaceae</taxon>
        <taxon>Paliureae</taxon>
        <taxon>Ziziphus</taxon>
    </lineage>
</organism>
<dbReference type="InterPro" id="IPR032675">
    <property type="entry name" value="LRR_dom_sf"/>
</dbReference>
<keyword evidence="12 17" id="KW-1133">Transmembrane helix</keyword>
<dbReference type="Pfam" id="PF00560">
    <property type="entry name" value="LRR_1"/>
    <property type="match status" value="8"/>
</dbReference>
<evidence type="ECO:0000256" key="16">
    <source>
        <dbReference type="PROSITE-ProRule" id="PRU10141"/>
    </source>
</evidence>
<comment type="similarity">
    <text evidence="3">Belongs to the protein kinase superfamily. Ser/Thr protein kinase family.</text>
</comment>
<evidence type="ECO:0000256" key="15">
    <source>
        <dbReference type="ARBA" id="ARBA00023180"/>
    </source>
</evidence>
<keyword evidence="6 17" id="KW-0812">Transmembrane</keyword>
<dbReference type="SUPFAM" id="SSF56112">
    <property type="entry name" value="Protein kinase-like (PK-like)"/>
    <property type="match status" value="1"/>
</dbReference>
<evidence type="ECO:0000256" key="9">
    <source>
        <dbReference type="ARBA" id="ARBA00022741"/>
    </source>
</evidence>
<reference evidence="20" key="1">
    <citation type="submission" date="2025-08" db="UniProtKB">
        <authorList>
            <consortium name="RefSeq"/>
        </authorList>
    </citation>
    <scope>IDENTIFICATION</scope>
    <source>
        <tissue evidence="20">Seedling</tissue>
    </source>
</reference>
<feature type="domain" description="Protein kinase" evidence="18">
    <location>
        <begin position="693"/>
        <end position="991"/>
    </location>
</feature>
<dbReference type="InterPro" id="IPR008271">
    <property type="entry name" value="Ser/Thr_kinase_AS"/>
</dbReference>
<dbReference type="SMART" id="SM00365">
    <property type="entry name" value="LRR_SD22"/>
    <property type="match status" value="4"/>
</dbReference>
<feature type="binding site" evidence="16">
    <location>
        <position position="722"/>
    </location>
    <ligand>
        <name>ATP</name>
        <dbReference type="ChEBI" id="CHEBI:30616"/>
    </ligand>
</feature>
<keyword evidence="14" id="KW-0675">Receptor</keyword>
<evidence type="ECO:0000256" key="17">
    <source>
        <dbReference type="SAM" id="Phobius"/>
    </source>
</evidence>
<dbReference type="GeneID" id="107413842"/>
<dbReference type="Gene3D" id="1.10.510.10">
    <property type="entry name" value="Transferase(Phosphotransferase) domain 1"/>
    <property type="match status" value="1"/>
</dbReference>
<dbReference type="PROSITE" id="PS00107">
    <property type="entry name" value="PROTEIN_KINASE_ATP"/>
    <property type="match status" value="1"/>
</dbReference>
<proteinExistence type="inferred from homology"/>
<dbReference type="SUPFAM" id="SSF52058">
    <property type="entry name" value="L domain-like"/>
    <property type="match status" value="2"/>
</dbReference>
<accession>A0A6P3ZV54</accession>
<evidence type="ECO:0000256" key="13">
    <source>
        <dbReference type="ARBA" id="ARBA00023136"/>
    </source>
</evidence>
<dbReference type="InterPro" id="IPR013210">
    <property type="entry name" value="LRR_N_plant-typ"/>
</dbReference>
<dbReference type="GO" id="GO:0005524">
    <property type="term" value="F:ATP binding"/>
    <property type="evidence" value="ECO:0007669"/>
    <property type="project" value="UniProtKB-UniRule"/>
</dbReference>
<evidence type="ECO:0000256" key="11">
    <source>
        <dbReference type="ARBA" id="ARBA00022840"/>
    </source>
</evidence>
<evidence type="ECO:0000313" key="20">
    <source>
        <dbReference type="RefSeq" id="XP_015877376.3"/>
    </source>
</evidence>
<evidence type="ECO:0000256" key="2">
    <source>
        <dbReference type="ARBA" id="ARBA00004479"/>
    </source>
</evidence>
<dbReference type="Pfam" id="PF08263">
    <property type="entry name" value="LRRNT_2"/>
    <property type="match status" value="1"/>
</dbReference>
<keyword evidence="15" id="KW-0325">Glycoprotein</keyword>
<gene>
    <name evidence="20" type="primary">LOC107413842</name>
</gene>
<dbReference type="InterPro" id="IPR001611">
    <property type="entry name" value="Leu-rich_rpt"/>
</dbReference>
<dbReference type="RefSeq" id="XP_015877376.3">
    <property type="nucleotide sequence ID" value="XM_016021890.3"/>
</dbReference>
<dbReference type="AlphaFoldDB" id="A0A6P3ZV54"/>
<evidence type="ECO:0000256" key="14">
    <source>
        <dbReference type="ARBA" id="ARBA00023170"/>
    </source>
</evidence>
<evidence type="ECO:0000313" key="19">
    <source>
        <dbReference type="Proteomes" id="UP001652623"/>
    </source>
</evidence>
<evidence type="ECO:0000256" key="6">
    <source>
        <dbReference type="ARBA" id="ARBA00022692"/>
    </source>
</evidence>
<dbReference type="PANTHER" id="PTHR27000:SF785">
    <property type="entry name" value="PROTEIN KINASE DOMAIN-CONTAINING PROTEIN"/>
    <property type="match status" value="1"/>
</dbReference>
<evidence type="ECO:0000256" key="3">
    <source>
        <dbReference type="ARBA" id="ARBA00008684"/>
    </source>
</evidence>
<dbReference type="InterPro" id="IPR011009">
    <property type="entry name" value="Kinase-like_dom_sf"/>
</dbReference>
<evidence type="ECO:0000256" key="8">
    <source>
        <dbReference type="ARBA" id="ARBA00022737"/>
    </source>
</evidence>
<evidence type="ECO:0000256" key="10">
    <source>
        <dbReference type="ARBA" id="ARBA00022777"/>
    </source>
</evidence>
<dbReference type="SMART" id="SM00220">
    <property type="entry name" value="S_TKc"/>
    <property type="match status" value="1"/>
</dbReference>
<dbReference type="GO" id="GO:0005886">
    <property type="term" value="C:plasma membrane"/>
    <property type="evidence" value="ECO:0007669"/>
    <property type="project" value="UniProtKB-SubCell"/>
</dbReference>
<dbReference type="PROSITE" id="PS50011">
    <property type="entry name" value="PROTEIN_KINASE_DOM"/>
    <property type="match status" value="1"/>
</dbReference>
<sequence length="997" mass="108425">MTWLFLVLGGNNETDRMSLLVFKAQIIDDPLGILSSWNGSLHFCEWAGITCSPKHQRVTKLDLQSFKLKGHLSPHIGNLSFLRELHLENNSIFNYIPPEIGRLSRLQILHLQNNSLSGEIPVNISRCSSLQDLSLGHNKLTGKLPEDLSLLSKLEVLYLSSNSLIGKIPSSYGNLSSLEVLSAGHNYFLGSIPDSFGQLKSLAHLGLGSCNLSGTLPPSIYNLSSITNFYVHMNNLHGTLPPNMGHTLPNLENLLFHTNQFNGQIPVSISNASKLTYFEISLNNFVGKVPSFADLSNLYFLGIQGNNLGYGEAGDLEFVSSLVNCTSLEMLEINHNNFGGAFPESVSNLSTNMWVIMFDENQISGSIPSGIGNLINLEQLVLGTNQLTGLIPSSIGKLQKLKELLLHANKLSGTIPSSLGNLTSLILLSLSSNNLHGSIPSSLGRCRDLVAMNLSSNNLSGSIPKEVIGLSSLSLILDLSTNNLTGSIHGDVGKLVNLGHLNISENKLSGEIPQELGSCTILVYLYLQGNSLQGNIPQTLSSLRGIAEINLAGNNLSGEVPKFLEGFRFLTKLNLSFNDFEGEIPVEGVFNNESALSIIGNTKLCGGIPELNLPRCKSDQSNKKKVLSLKLKLIISFSISSGLLLVSLILYLLLHGRRRSKSETNNNSTFGSPMTISTLKVSYGDLLKATNGFSSTNVIGAGSFGSVYRGVLDMEERTVAIKVLNLESSKACKSFIAECEALRGIRHRNLVKLVTACSSIDYHGNDFKALVYEFMPNGSLDEWLHTELGQEQRHLNIIQRINIAIDVASALDYLHNQCHFSIVHCDLKPSNILLDNEMVACVGDFGLARFLSDPSRVFSSFQSKSVGINGSIGYVAPEYGMGSEVSTYGDVYSYGILLLEMLAGKRPTDDMFKNGLNLHNLFLMALPTRVEQVLDPALLQAEECGTANTKRVQECLISIAGIGVACSAENPRERMEIKNVVTELCLLRDLLLGNKVA</sequence>
<keyword evidence="10" id="KW-0418">Kinase</keyword>
<keyword evidence="7" id="KW-0732">Signal</keyword>
<dbReference type="Gene3D" id="3.30.200.20">
    <property type="entry name" value="Phosphorylase Kinase, domain 1"/>
    <property type="match status" value="1"/>
</dbReference>
<dbReference type="InterPro" id="IPR017441">
    <property type="entry name" value="Protein_kinase_ATP_BS"/>
</dbReference>
<feature type="transmembrane region" description="Helical" evidence="17">
    <location>
        <begin position="633"/>
        <end position="654"/>
    </location>
</feature>
<evidence type="ECO:0000259" key="18">
    <source>
        <dbReference type="PROSITE" id="PS50011"/>
    </source>
</evidence>
<dbReference type="InterPro" id="IPR000719">
    <property type="entry name" value="Prot_kinase_dom"/>
</dbReference>
<evidence type="ECO:0000256" key="4">
    <source>
        <dbReference type="ARBA" id="ARBA00022614"/>
    </source>
</evidence>
<keyword evidence="4" id="KW-0433">Leucine-rich repeat</keyword>
<evidence type="ECO:0000256" key="5">
    <source>
        <dbReference type="ARBA" id="ARBA00022679"/>
    </source>
</evidence>
<keyword evidence="11 16" id="KW-0067">ATP-binding</keyword>
<dbReference type="Gene3D" id="3.80.10.10">
    <property type="entry name" value="Ribonuclease Inhibitor"/>
    <property type="match status" value="3"/>
</dbReference>
<dbReference type="PANTHER" id="PTHR27000">
    <property type="entry name" value="LEUCINE-RICH REPEAT RECEPTOR-LIKE PROTEIN KINASE FAMILY PROTEIN-RELATED"/>
    <property type="match status" value="1"/>
</dbReference>
<dbReference type="KEGG" id="zju:107413842"/>
<dbReference type="PROSITE" id="PS00108">
    <property type="entry name" value="PROTEIN_KINASE_ST"/>
    <property type="match status" value="1"/>
</dbReference>
<evidence type="ECO:0000256" key="12">
    <source>
        <dbReference type="ARBA" id="ARBA00022989"/>
    </source>
</evidence>
<keyword evidence="5" id="KW-0808">Transferase</keyword>
<dbReference type="InParanoid" id="A0A6P3ZV54"/>
<dbReference type="Pfam" id="PF00069">
    <property type="entry name" value="Pkinase"/>
    <property type="match status" value="1"/>
</dbReference>
<keyword evidence="13 17" id="KW-0472">Membrane</keyword>
<keyword evidence="9 16" id="KW-0547">Nucleotide-binding</keyword>
<dbReference type="InterPro" id="IPR003591">
    <property type="entry name" value="Leu-rich_rpt_typical-subtyp"/>
</dbReference>
<keyword evidence="8" id="KW-0677">Repeat</keyword>
<keyword evidence="19" id="KW-1185">Reference proteome</keyword>
<evidence type="ECO:0000256" key="1">
    <source>
        <dbReference type="ARBA" id="ARBA00004162"/>
    </source>
</evidence>
<evidence type="ECO:0000256" key="7">
    <source>
        <dbReference type="ARBA" id="ARBA00022729"/>
    </source>
</evidence>
<dbReference type="SMART" id="SM00369">
    <property type="entry name" value="LRR_TYP"/>
    <property type="match status" value="10"/>
</dbReference>
<dbReference type="Pfam" id="PF13855">
    <property type="entry name" value="LRR_8"/>
    <property type="match status" value="1"/>
</dbReference>
<dbReference type="Proteomes" id="UP001652623">
    <property type="component" value="Chromosome 8"/>
</dbReference>
<protein>
    <submittedName>
        <fullName evidence="20">Receptor-like protein kinase At3g47110</fullName>
    </submittedName>
</protein>
<comment type="subcellular location">
    <subcellularLocation>
        <location evidence="1">Cell membrane</location>
        <topology evidence="1">Single-pass membrane protein</topology>
    </subcellularLocation>
    <subcellularLocation>
        <location evidence="2">Membrane</location>
        <topology evidence="2">Single-pass type I membrane protein</topology>
    </subcellularLocation>
</comment>